<keyword evidence="2" id="KW-1185">Reference proteome</keyword>
<name>A0A1C7LNS9_GRIFR</name>
<organism evidence="1 2">
    <name type="scientific">Grifola frondosa</name>
    <name type="common">Maitake</name>
    <name type="synonym">Polyporus frondosus</name>
    <dbReference type="NCBI Taxonomy" id="5627"/>
    <lineage>
        <taxon>Eukaryota</taxon>
        <taxon>Fungi</taxon>
        <taxon>Dikarya</taxon>
        <taxon>Basidiomycota</taxon>
        <taxon>Agaricomycotina</taxon>
        <taxon>Agaricomycetes</taxon>
        <taxon>Polyporales</taxon>
        <taxon>Grifolaceae</taxon>
        <taxon>Grifola</taxon>
    </lineage>
</organism>
<comment type="caution">
    <text evidence="1">The sequence shown here is derived from an EMBL/GenBank/DDBJ whole genome shotgun (WGS) entry which is preliminary data.</text>
</comment>
<accession>A0A1C7LNS9</accession>
<proteinExistence type="predicted"/>
<dbReference type="Proteomes" id="UP000092993">
    <property type="component" value="Unassembled WGS sequence"/>
</dbReference>
<protein>
    <submittedName>
        <fullName evidence="1">Uncharacterized protein</fullName>
    </submittedName>
</protein>
<gene>
    <name evidence="1" type="ORF">A0H81_13588</name>
</gene>
<sequence>MAWPRSKPLLGIRNLSSVERQSPTNCAVTVVVVAFSRCQWTEQLTFLIRTRVLLSYLLQLTHILVSVSSSTLVMSLATGRSTVDAGSDGN</sequence>
<dbReference type="AlphaFoldDB" id="A0A1C7LNS9"/>
<evidence type="ECO:0000313" key="2">
    <source>
        <dbReference type="Proteomes" id="UP000092993"/>
    </source>
</evidence>
<reference evidence="1 2" key="1">
    <citation type="submission" date="2016-03" db="EMBL/GenBank/DDBJ databases">
        <title>Whole genome sequencing of Grifola frondosa 9006-11.</title>
        <authorList>
            <person name="Min B."/>
            <person name="Park H."/>
            <person name="Kim J.-G."/>
            <person name="Cho H."/>
            <person name="Oh Y.-L."/>
            <person name="Kong W.-S."/>
            <person name="Choi I.-G."/>
        </authorList>
    </citation>
    <scope>NUCLEOTIDE SEQUENCE [LARGE SCALE GENOMIC DNA]</scope>
    <source>
        <strain evidence="1 2">9006-11</strain>
    </source>
</reference>
<dbReference type="EMBL" id="LUGG01000031">
    <property type="protein sequence ID" value="OBZ66431.1"/>
    <property type="molecule type" value="Genomic_DNA"/>
</dbReference>
<evidence type="ECO:0000313" key="1">
    <source>
        <dbReference type="EMBL" id="OBZ66431.1"/>
    </source>
</evidence>